<dbReference type="EMBL" id="FNKM01000002">
    <property type="protein sequence ID" value="SDR36997.1"/>
    <property type="molecule type" value="Genomic_DNA"/>
</dbReference>
<evidence type="ECO:0000313" key="3">
    <source>
        <dbReference type="EMBL" id="TWR64263.1"/>
    </source>
</evidence>
<dbReference type="Proteomes" id="UP000198740">
    <property type="component" value="Unassembled WGS sequence"/>
</dbReference>
<reference evidence="3 5" key="2">
    <citation type="submission" date="2019-06" db="EMBL/GenBank/DDBJ databases">
        <title>Pseudomonas bimorpha sp. nov. isolated from bovine raw milk and skim milk concentrate.</title>
        <authorList>
            <person name="Hofmann K."/>
            <person name="Huptas C."/>
            <person name="Doll E."/>
            <person name="Scherer S."/>
            <person name="Wenning M."/>
        </authorList>
    </citation>
    <scope>NUCLEOTIDE SEQUENCE [LARGE SCALE GENOMIC DNA]</scope>
    <source>
        <strain evidence="3 5">DSM 17515</strain>
    </source>
</reference>
<organism evidence="3 5">
    <name type="scientific">Pseudomonas grimontii</name>
    <dbReference type="NCBI Taxonomy" id="129847"/>
    <lineage>
        <taxon>Bacteria</taxon>
        <taxon>Pseudomonadati</taxon>
        <taxon>Pseudomonadota</taxon>
        <taxon>Gammaproteobacteria</taxon>
        <taxon>Pseudomonadales</taxon>
        <taxon>Pseudomonadaceae</taxon>
        <taxon>Pseudomonas</taxon>
    </lineage>
</organism>
<name>A0A1H1IGW6_9PSED</name>
<dbReference type="InterPro" id="IPR025359">
    <property type="entry name" value="SduA_C"/>
</dbReference>
<keyword evidence="4" id="KW-1185">Reference proteome</keyword>
<feature type="domain" description="Shedu protein SduA C-terminal" evidence="1">
    <location>
        <begin position="226"/>
        <end position="380"/>
    </location>
</feature>
<dbReference type="RefSeq" id="WP_090407569.1">
    <property type="nucleotide sequence ID" value="NZ_FNKM01000002.1"/>
</dbReference>
<evidence type="ECO:0000259" key="1">
    <source>
        <dbReference type="Pfam" id="PF14082"/>
    </source>
</evidence>
<evidence type="ECO:0000313" key="2">
    <source>
        <dbReference type="EMBL" id="SDR36997.1"/>
    </source>
</evidence>
<reference evidence="2 4" key="1">
    <citation type="submission" date="2016-10" db="EMBL/GenBank/DDBJ databases">
        <authorList>
            <person name="Varghese N."/>
            <person name="Submissions S."/>
        </authorList>
    </citation>
    <scope>NUCLEOTIDE SEQUENCE [LARGE SCALE GENOMIC DNA]</scope>
    <source>
        <strain evidence="2 4">BS2976</strain>
    </source>
</reference>
<comment type="caution">
    <text evidence="3">The sequence shown here is derived from an EMBL/GenBank/DDBJ whole genome shotgun (WGS) entry which is preliminary data.</text>
</comment>
<evidence type="ECO:0000313" key="5">
    <source>
        <dbReference type="Proteomes" id="UP000317267"/>
    </source>
</evidence>
<sequence length="388" mass="44414">MLFDKFAEKTKKNWTSYFTMVSTAQKEGRTDSNGKKILYPNILLLTQCKNHYIAELIGANEKFQPLTIKIHKEASILRYLGQFDDTTSNPIFYMNAACNIISQMCLSHPITFEATEKRFPHLALHGTKMIGTNAHGSTLAFGKDFTSCSIDNCTLLNHKENTYRCKSILSALIVKKSITNAELEELFNSVTKDKFISGVHTVSDTEQRLMIASQLQNLYLSPGLRETTIGEFLKLHPEIIKHAFNSDYFEYEPSLEWLEHDGTCTDTEINPDLLIKREDGYFDICDLKTAKLDKKKITKASRSRRRFIDYVAEGMAQLANYREYFKYPKNAGLAKKKYGIEVNNPRLILVVGSWDNLDADEVNQACRQYTGIDVIDYDTLSQLYIYSK</sequence>
<evidence type="ECO:0000313" key="4">
    <source>
        <dbReference type="Proteomes" id="UP000198740"/>
    </source>
</evidence>
<dbReference type="Pfam" id="PF14082">
    <property type="entry name" value="SduA_C"/>
    <property type="match status" value="1"/>
</dbReference>
<dbReference type="Proteomes" id="UP000317267">
    <property type="component" value="Unassembled WGS sequence"/>
</dbReference>
<dbReference type="EMBL" id="VFES01000012">
    <property type="protein sequence ID" value="TWR64263.1"/>
    <property type="molecule type" value="Genomic_DNA"/>
</dbReference>
<accession>A0A1H1IGW6</accession>
<dbReference type="OrthoDB" id="7053908at2"/>
<gene>
    <name evidence="3" type="ORF">FIV39_18920</name>
    <name evidence="2" type="ORF">SAMN04490186_5699</name>
</gene>
<dbReference type="AlphaFoldDB" id="A0A1H1IGW6"/>
<protein>
    <submittedName>
        <fullName evidence="3">DUF4263 domain-containing protein</fullName>
    </submittedName>
</protein>
<proteinExistence type="predicted"/>